<reference evidence="9" key="1">
    <citation type="submission" date="2012-07" db="EMBL/GenBank/DDBJ databases">
        <title>Genome of the Chinese tree shrew, a rising model animal genetically related to primates.</title>
        <authorList>
            <person name="Zhang G."/>
            <person name="Fan Y."/>
            <person name="Yao Y."/>
            <person name="Huang Z."/>
        </authorList>
    </citation>
    <scope>NUCLEOTIDE SEQUENCE [LARGE SCALE GENOMIC DNA]</scope>
</reference>
<evidence type="ECO:0000313" key="8">
    <source>
        <dbReference type="EMBL" id="ELV10480.1"/>
    </source>
</evidence>
<name>L8Y695_TUPCH</name>
<dbReference type="InterPro" id="IPR012678">
    <property type="entry name" value="Ribosomal_uL23/eL15/eS24_sf"/>
</dbReference>
<accession>L8Y695</accession>
<comment type="similarity">
    <text evidence="1 6">Belongs to the eukaryotic ribosomal protein eL15 family.</text>
</comment>
<keyword evidence="7" id="KW-0472">Membrane</keyword>
<dbReference type="SUPFAM" id="SSF54189">
    <property type="entry name" value="Ribosomal proteins S24e, L23 and L15e"/>
    <property type="match status" value="1"/>
</dbReference>
<dbReference type="GO" id="GO:0002181">
    <property type="term" value="P:cytoplasmic translation"/>
    <property type="evidence" value="ECO:0007669"/>
    <property type="project" value="TreeGrafter"/>
</dbReference>
<dbReference type="PANTHER" id="PTHR11847">
    <property type="entry name" value="RIBOSOMAL PROTEIN L15"/>
    <property type="match status" value="1"/>
</dbReference>
<evidence type="ECO:0000313" key="9">
    <source>
        <dbReference type="Proteomes" id="UP000011518"/>
    </source>
</evidence>
<organism evidence="8 9">
    <name type="scientific">Tupaia chinensis</name>
    <name type="common">Chinese tree shrew</name>
    <name type="synonym">Tupaia belangeri chinensis</name>
    <dbReference type="NCBI Taxonomy" id="246437"/>
    <lineage>
        <taxon>Eukaryota</taxon>
        <taxon>Metazoa</taxon>
        <taxon>Chordata</taxon>
        <taxon>Craniata</taxon>
        <taxon>Vertebrata</taxon>
        <taxon>Euteleostomi</taxon>
        <taxon>Mammalia</taxon>
        <taxon>Eutheria</taxon>
        <taxon>Euarchontoglires</taxon>
        <taxon>Scandentia</taxon>
        <taxon>Tupaiidae</taxon>
        <taxon>Tupaia</taxon>
    </lineage>
</organism>
<dbReference type="GO" id="GO:0022625">
    <property type="term" value="C:cytosolic large ribosomal subunit"/>
    <property type="evidence" value="ECO:0007669"/>
    <property type="project" value="TreeGrafter"/>
</dbReference>
<dbReference type="GO" id="GO:0003735">
    <property type="term" value="F:structural constituent of ribosome"/>
    <property type="evidence" value="ECO:0007669"/>
    <property type="project" value="InterPro"/>
</dbReference>
<comment type="subunit">
    <text evidence="5">Component of the large ribosomal subunit. Interacts with IFIT1 (via TPR repeats 1-4).</text>
</comment>
<evidence type="ECO:0000256" key="4">
    <source>
        <dbReference type="ARBA" id="ARBA00034092"/>
    </source>
</evidence>
<dbReference type="SMART" id="SM01384">
    <property type="entry name" value="Ribosomal_L15e"/>
    <property type="match status" value="1"/>
</dbReference>
<gene>
    <name evidence="8" type="ORF">TREES_T100020018</name>
</gene>
<proteinExistence type="inferred from homology"/>
<reference evidence="9" key="2">
    <citation type="journal article" date="2013" name="Nat. Commun.">
        <title>Genome of the Chinese tree shrew.</title>
        <authorList>
            <person name="Fan Y."/>
            <person name="Huang Z.Y."/>
            <person name="Cao C.C."/>
            <person name="Chen C.S."/>
            <person name="Chen Y.X."/>
            <person name="Fan D.D."/>
            <person name="He J."/>
            <person name="Hou H.L."/>
            <person name="Hu L."/>
            <person name="Hu X.T."/>
            <person name="Jiang X.T."/>
            <person name="Lai R."/>
            <person name="Lang Y.S."/>
            <person name="Liang B."/>
            <person name="Liao S.G."/>
            <person name="Mu D."/>
            <person name="Ma Y.Y."/>
            <person name="Niu Y.Y."/>
            <person name="Sun X.Q."/>
            <person name="Xia J.Q."/>
            <person name="Xiao J."/>
            <person name="Xiong Z.Q."/>
            <person name="Xu L."/>
            <person name="Yang L."/>
            <person name="Zhang Y."/>
            <person name="Zhao W."/>
            <person name="Zhao X.D."/>
            <person name="Zheng Y.T."/>
            <person name="Zhou J.M."/>
            <person name="Zhu Y.B."/>
            <person name="Zhang G.J."/>
            <person name="Wang J."/>
            <person name="Yao Y.G."/>
        </authorList>
    </citation>
    <scope>NUCLEOTIDE SEQUENCE [LARGE SCALE GENOMIC DNA]</scope>
</reference>
<dbReference type="InterPro" id="IPR000439">
    <property type="entry name" value="Ribosomal_eL15"/>
</dbReference>
<evidence type="ECO:0000256" key="3">
    <source>
        <dbReference type="ARBA" id="ARBA00023274"/>
    </source>
</evidence>
<comment type="function">
    <text evidence="4">Component of the large ribosomal subunit. The ribosome is a large ribonucleoprotein complex responsible for the synthesis of proteins in the cell.</text>
</comment>
<dbReference type="Gene3D" id="3.40.1120.10">
    <property type="entry name" value="Ribosomal protein l15e"/>
    <property type="match status" value="1"/>
</dbReference>
<dbReference type="AlphaFoldDB" id="L8Y695"/>
<dbReference type="STRING" id="246437.L8Y695"/>
<evidence type="ECO:0000256" key="1">
    <source>
        <dbReference type="ARBA" id="ARBA00006857"/>
    </source>
</evidence>
<sequence>MGTYKYIQELWRKKQSDLMRFLLWVCCWPYRQLLVLHWALRPTWPDKACRLGYKVKQVYVIYRICVWHGGCKRPVPKGTTYGKPVHHGINQLKFARSLQSVVEE</sequence>
<dbReference type="Proteomes" id="UP000011518">
    <property type="component" value="Unassembled WGS sequence"/>
</dbReference>
<evidence type="ECO:0000256" key="5">
    <source>
        <dbReference type="ARBA" id="ARBA00046623"/>
    </source>
</evidence>
<keyword evidence="2 6" id="KW-0689">Ribosomal protein</keyword>
<dbReference type="InParanoid" id="L8Y695"/>
<dbReference type="EMBL" id="KB367542">
    <property type="protein sequence ID" value="ELV10480.1"/>
    <property type="molecule type" value="Genomic_DNA"/>
</dbReference>
<keyword evidence="7" id="KW-1133">Transmembrane helix</keyword>
<evidence type="ECO:0000256" key="6">
    <source>
        <dbReference type="RuleBase" id="RU000663"/>
    </source>
</evidence>
<protein>
    <recommendedName>
        <fullName evidence="6">Ribosomal protein L15</fullName>
    </recommendedName>
</protein>
<dbReference type="Pfam" id="PF00827">
    <property type="entry name" value="Ribosomal_L15e"/>
    <property type="match status" value="1"/>
</dbReference>
<evidence type="ECO:0000256" key="7">
    <source>
        <dbReference type="SAM" id="Phobius"/>
    </source>
</evidence>
<keyword evidence="3 6" id="KW-0687">Ribonucleoprotein</keyword>
<keyword evidence="9" id="KW-1185">Reference proteome</keyword>
<dbReference type="InterPro" id="IPR024794">
    <property type="entry name" value="Rbsml_eL15_core_dom_sf"/>
</dbReference>
<keyword evidence="7" id="KW-0812">Transmembrane</keyword>
<dbReference type="PANTHER" id="PTHR11847:SF4">
    <property type="entry name" value="LARGE RIBOSOMAL SUBUNIT PROTEIN EL15"/>
    <property type="match status" value="1"/>
</dbReference>
<dbReference type="GO" id="GO:0003723">
    <property type="term" value="F:RNA binding"/>
    <property type="evidence" value="ECO:0007669"/>
    <property type="project" value="TreeGrafter"/>
</dbReference>
<feature type="transmembrane region" description="Helical" evidence="7">
    <location>
        <begin position="21"/>
        <end position="40"/>
    </location>
</feature>
<evidence type="ECO:0000256" key="2">
    <source>
        <dbReference type="ARBA" id="ARBA00022980"/>
    </source>
</evidence>